<dbReference type="EMBL" id="JAVREL010000010">
    <property type="protein sequence ID" value="MDT0344646.1"/>
    <property type="molecule type" value="Genomic_DNA"/>
</dbReference>
<feature type="domain" description="DUF1731" evidence="3">
    <location>
        <begin position="257"/>
        <end position="301"/>
    </location>
</feature>
<evidence type="ECO:0000259" key="2">
    <source>
        <dbReference type="Pfam" id="PF01370"/>
    </source>
</evidence>
<evidence type="ECO:0000313" key="5">
    <source>
        <dbReference type="Proteomes" id="UP001183246"/>
    </source>
</evidence>
<feature type="domain" description="NAD-dependent epimerase/dehydratase" evidence="2">
    <location>
        <begin position="9"/>
        <end position="137"/>
    </location>
</feature>
<accession>A0ABU2MSN8</accession>
<dbReference type="PANTHER" id="PTHR11092">
    <property type="entry name" value="SUGAR NUCLEOTIDE EPIMERASE RELATED"/>
    <property type="match status" value="1"/>
</dbReference>
<evidence type="ECO:0000313" key="4">
    <source>
        <dbReference type="EMBL" id="MDT0344646.1"/>
    </source>
</evidence>
<dbReference type="NCBIfam" id="TIGR01777">
    <property type="entry name" value="yfcH"/>
    <property type="match status" value="1"/>
</dbReference>
<keyword evidence="5" id="KW-1185">Reference proteome</keyword>
<comment type="caution">
    <text evidence="4">The sequence shown here is derived from an EMBL/GenBank/DDBJ whole genome shotgun (WGS) entry which is preliminary data.</text>
</comment>
<gene>
    <name evidence="4" type="ORF">RM590_18805</name>
</gene>
<protein>
    <submittedName>
        <fullName evidence="4">TIGR01777 family oxidoreductase</fullName>
    </submittedName>
</protein>
<name>A0ABU2MSN8_9ACTN</name>
<organism evidence="4 5">
    <name type="scientific">Streptomyces litchfieldiae</name>
    <dbReference type="NCBI Taxonomy" id="3075543"/>
    <lineage>
        <taxon>Bacteria</taxon>
        <taxon>Bacillati</taxon>
        <taxon>Actinomycetota</taxon>
        <taxon>Actinomycetes</taxon>
        <taxon>Kitasatosporales</taxon>
        <taxon>Streptomycetaceae</taxon>
        <taxon>Streptomyces</taxon>
    </lineage>
</organism>
<evidence type="ECO:0000259" key="3">
    <source>
        <dbReference type="Pfam" id="PF08338"/>
    </source>
</evidence>
<sequence length="308" mass="32711">MGAMEPRRIAITGTSGLIGGALADALRADGREVVRLVRREPRAADEARWDPSGREQELNVAAIDGCDAVVHMAGAPVAARRWTDRYKREIRDSRVLGTAAVAAAIAGAGTRPRVFLCGSAIGYYGDTGDRAVDEDAPAGTGFLADVARDWEAAAGPAQEAGARTLFIRTGLVVARSGGAWGKLFPIFRAGLGGRLGNGRQYWSAISLADYLAALRFLLDDANELSGPVNFTGPHPVTNREATRAMGRVLRRPTVFAVPAPLLRVVLGEFSQDVLGSQRVLPKRLLEAGFVFAEPTVEDAIRGALARRG</sequence>
<dbReference type="InterPro" id="IPR013549">
    <property type="entry name" value="DUF1731"/>
</dbReference>
<dbReference type="InterPro" id="IPR010099">
    <property type="entry name" value="SDR39U1"/>
</dbReference>
<dbReference type="InterPro" id="IPR001509">
    <property type="entry name" value="Epimerase_deHydtase"/>
</dbReference>
<evidence type="ECO:0000256" key="1">
    <source>
        <dbReference type="ARBA" id="ARBA00009353"/>
    </source>
</evidence>
<reference evidence="5" key="1">
    <citation type="submission" date="2023-07" db="EMBL/GenBank/DDBJ databases">
        <title>30 novel species of actinomycetes from the DSMZ collection.</title>
        <authorList>
            <person name="Nouioui I."/>
        </authorList>
    </citation>
    <scope>NUCLEOTIDE SEQUENCE [LARGE SCALE GENOMIC DNA]</scope>
    <source>
        <strain evidence="5">DSM 44938</strain>
    </source>
</reference>
<comment type="similarity">
    <text evidence="1">Belongs to the NAD(P)-dependent epimerase/dehydratase family. SDR39U1 subfamily.</text>
</comment>
<dbReference type="Gene3D" id="3.40.50.720">
    <property type="entry name" value="NAD(P)-binding Rossmann-like Domain"/>
    <property type="match status" value="1"/>
</dbReference>
<dbReference type="Proteomes" id="UP001183246">
    <property type="component" value="Unassembled WGS sequence"/>
</dbReference>
<proteinExistence type="inferred from homology"/>
<dbReference type="PANTHER" id="PTHR11092:SF0">
    <property type="entry name" value="EPIMERASE FAMILY PROTEIN SDR39U1"/>
    <property type="match status" value="1"/>
</dbReference>
<dbReference type="Pfam" id="PF08338">
    <property type="entry name" value="DUF1731"/>
    <property type="match status" value="1"/>
</dbReference>
<dbReference type="SUPFAM" id="SSF51735">
    <property type="entry name" value="NAD(P)-binding Rossmann-fold domains"/>
    <property type="match status" value="1"/>
</dbReference>
<dbReference type="Pfam" id="PF01370">
    <property type="entry name" value="Epimerase"/>
    <property type="match status" value="1"/>
</dbReference>
<dbReference type="InterPro" id="IPR036291">
    <property type="entry name" value="NAD(P)-bd_dom_sf"/>
</dbReference>